<dbReference type="PANTHER" id="PTHR45757">
    <property type="entry name" value="PROTEIN CBG23364-RELATED"/>
    <property type="match status" value="1"/>
</dbReference>
<evidence type="ECO:0000256" key="2">
    <source>
        <dbReference type="SAM" id="Phobius"/>
    </source>
</evidence>
<keyword evidence="5" id="KW-1185">Reference proteome</keyword>
<feature type="transmembrane region" description="Helical" evidence="2">
    <location>
        <begin position="175"/>
        <end position="199"/>
    </location>
</feature>
<feature type="transmembrane region" description="Helical" evidence="2">
    <location>
        <begin position="60"/>
        <end position="81"/>
    </location>
</feature>
<feature type="transmembrane region" description="Helical" evidence="2">
    <location>
        <begin position="234"/>
        <end position="263"/>
    </location>
</feature>
<keyword evidence="2" id="KW-1133">Transmembrane helix</keyword>
<accession>A0AAV5VBH8</accession>
<keyword evidence="2" id="KW-0812">Transmembrane</keyword>
<keyword evidence="2" id="KW-0472">Membrane</keyword>
<dbReference type="Pfam" id="PF07690">
    <property type="entry name" value="MFS_1"/>
    <property type="match status" value="1"/>
</dbReference>
<evidence type="ECO:0000256" key="1">
    <source>
        <dbReference type="ARBA" id="ARBA00004141"/>
    </source>
</evidence>
<comment type="subcellular location">
    <subcellularLocation>
        <location evidence="1">Membrane</location>
        <topology evidence="1">Multi-pass membrane protein</topology>
    </subcellularLocation>
</comment>
<sequence length="463" mass="50450">MEFGTRTRFIVMVLLLFCLTSIWSNILAFNFALICMKPIANATDADVNEDRYGFSEYQRMIMTSVVAIAALLANFPVVSMVNRFGVRTVFVVLGLVSAVGTLAMPFAVRMGYAYIIACRFLQGLGFAGNFPVIGDFAAKWTYYKQTGLFVSVLVAYVQLSPAVTMPTSGALCTSFGWPSIFFAHGVACLALFIALAAFYRNSPGKHPFVGEVEENKIAVGKATVDKKLLKKVPYAAILTTPAIWGTWIAAIGNFTAVAIMFLYTPLYLSSVLGFSMQNTGLTAAIPPMIQFTVKLVCGVVSDRIKFISEGNKFRLFNSIAFFGSASFFFALSMMGTEHKSINVILLGGAAGILGATTGGFFKSAPFLSKQYSHFVTGNISLMLTICLLAAPIIVNGLTVHQTQAEWAHVFMIIGSVQIISNIIFCICVRGEPCIWTTDDWIRKNSVKDINRIATVEKAETTKI</sequence>
<proteinExistence type="predicted"/>
<dbReference type="GO" id="GO:0016020">
    <property type="term" value="C:membrane"/>
    <property type="evidence" value="ECO:0007669"/>
    <property type="project" value="UniProtKB-SubCell"/>
</dbReference>
<dbReference type="InterPro" id="IPR036259">
    <property type="entry name" value="MFS_trans_sf"/>
</dbReference>
<feature type="transmembrane region" description="Helical" evidence="2">
    <location>
        <begin position="313"/>
        <end position="334"/>
    </location>
</feature>
<reference evidence="4" key="1">
    <citation type="submission" date="2023-10" db="EMBL/GenBank/DDBJ databases">
        <title>Genome assembly of Pristionchus species.</title>
        <authorList>
            <person name="Yoshida K."/>
            <person name="Sommer R.J."/>
        </authorList>
    </citation>
    <scope>NUCLEOTIDE SEQUENCE</scope>
    <source>
        <strain evidence="4">RS5133</strain>
    </source>
</reference>
<feature type="transmembrane region" description="Helical" evidence="2">
    <location>
        <begin position="12"/>
        <end position="40"/>
    </location>
</feature>
<dbReference type="InterPro" id="IPR020846">
    <property type="entry name" value="MFS_dom"/>
</dbReference>
<gene>
    <name evidence="4" type="ORF">PFISCL1PPCAC_8338</name>
</gene>
<feature type="transmembrane region" description="Helical" evidence="2">
    <location>
        <begin position="146"/>
        <end position="163"/>
    </location>
</feature>
<feature type="transmembrane region" description="Helical" evidence="2">
    <location>
        <begin position="112"/>
        <end position="134"/>
    </location>
</feature>
<feature type="transmembrane region" description="Helical" evidence="2">
    <location>
        <begin position="373"/>
        <end position="394"/>
    </location>
</feature>
<name>A0AAV5VBH8_9BILA</name>
<dbReference type="Gene3D" id="1.20.1250.20">
    <property type="entry name" value="MFS general substrate transporter like domains"/>
    <property type="match status" value="2"/>
</dbReference>
<organism evidence="4 5">
    <name type="scientific">Pristionchus fissidentatus</name>
    <dbReference type="NCBI Taxonomy" id="1538716"/>
    <lineage>
        <taxon>Eukaryota</taxon>
        <taxon>Metazoa</taxon>
        <taxon>Ecdysozoa</taxon>
        <taxon>Nematoda</taxon>
        <taxon>Chromadorea</taxon>
        <taxon>Rhabditida</taxon>
        <taxon>Rhabditina</taxon>
        <taxon>Diplogasteromorpha</taxon>
        <taxon>Diplogasteroidea</taxon>
        <taxon>Neodiplogasteridae</taxon>
        <taxon>Pristionchus</taxon>
    </lineage>
</organism>
<evidence type="ECO:0000259" key="3">
    <source>
        <dbReference type="PROSITE" id="PS50850"/>
    </source>
</evidence>
<feature type="transmembrane region" description="Helical" evidence="2">
    <location>
        <begin position="406"/>
        <end position="428"/>
    </location>
</feature>
<feature type="transmembrane region" description="Helical" evidence="2">
    <location>
        <begin position="283"/>
        <end position="301"/>
    </location>
</feature>
<feature type="transmembrane region" description="Helical" evidence="2">
    <location>
        <begin position="88"/>
        <end position="106"/>
    </location>
</feature>
<dbReference type="PANTHER" id="PTHR45757:SF23">
    <property type="entry name" value="MAJOR FACILITATOR SUPERFAMILY (MFS) PROFILE DOMAIN-CONTAINING PROTEIN"/>
    <property type="match status" value="1"/>
</dbReference>
<dbReference type="SUPFAM" id="SSF103473">
    <property type="entry name" value="MFS general substrate transporter"/>
    <property type="match status" value="1"/>
</dbReference>
<dbReference type="PROSITE" id="PS50850">
    <property type="entry name" value="MFS"/>
    <property type="match status" value="1"/>
</dbReference>
<feature type="domain" description="Major facilitator superfamily (MFS) profile" evidence="3">
    <location>
        <begin position="16"/>
        <end position="432"/>
    </location>
</feature>
<dbReference type="Proteomes" id="UP001432322">
    <property type="component" value="Unassembled WGS sequence"/>
</dbReference>
<comment type="caution">
    <text evidence="4">The sequence shown here is derived from an EMBL/GenBank/DDBJ whole genome shotgun (WGS) entry which is preliminary data.</text>
</comment>
<dbReference type="InterPro" id="IPR011701">
    <property type="entry name" value="MFS"/>
</dbReference>
<dbReference type="AlphaFoldDB" id="A0AAV5VBH8"/>
<evidence type="ECO:0000313" key="4">
    <source>
        <dbReference type="EMBL" id="GMT17041.1"/>
    </source>
</evidence>
<protein>
    <recommendedName>
        <fullName evidence="3">Major facilitator superfamily (MFS) profile domain-containing protein</fullName>
    </recommendedName>
</protein>
<evidence type="ECO:0000313" key="5">
    <source>
        <dbReference type="Proteomes" id="UP001432322"/>
    </source>
</evidence>
<feature type="transmembrane region" description="Helical" evidence="2">
    <location>
        <begin position="340"/>
        <end position="361"/>
    </location>
</feature>
<dbReference type="GO" id="GO:0022857">
    <property type="term" value="F:transmembrane transporter activity"/>
    <property type="evidence" value="ECO:0007669"/>
    <property type="project" value="InterPro"/>
</dbReference>
<dbReference type="EMBL" id="BTSY01000002">
    <property type="protein sequence ID" value="GMT17041.1"/>
    <property type="molecule type" value="Genomic_DNA"/>
</dbReference>